<dbReference type="Proteomes" id="UP000291343">
    <property type="component" value="Unassembled WGS sequence"/>
</dbReference>
<gene>
    <name evidence="1" type="ORF">LSTR_LSTR017099</name>
</gene>
<dbReference type="PANTHER" id="PTHR43888">
    <property type="entry name" value="DNAJ-LIKE-2, ISOFORM A-RELATED"/>
    <property type="match status" value="1"/>
</dbReference>
<dbReference type="Gene3D" id="2.60.260.20">
    <property type="entry name" value="Urease metallochaperone UreE, N-terminal domain"/>
    <property type="match status" value="1"/>
</dbReference>
<keyword evidence="2" id="KW-1185">Reference proteome</keyword>
<organism evidence="1 2">
    <name type="scientific">Laodelphax striatellus</name>
    <name type="common">Small brown planthopper</name>
    <name type="synonym">Delphax striatella</name>
    <dbReference type="NCBI Taxonomy" id="195883"/>
    <lineage>
        <taxon>Eukaryota</taxon>
        <taxon>Metazoa</taxon>
        <taxon>Ecdysozoa</taxon>
        <taxon>Arthropoda</taxon>
        <taxon>Hexapoda</taxon>
        <taxon>Insecta</taxon>
        <taxon>Pterygota</taxon>
        <taxon>Neoptera</taxon>
        <taxon>Paraneoptera</taxon>
        <taxon>Hemiptera</taxon>
        <taxon>Auchenorrhyncha</taxon>
        <taxon>Fulgoroidea</taxon>
        <taxon>Delphacidae</taxon>
        <taxon>Criomorphinae</taxon>
        <taxon>Laodelphax</taxon>
    </lineage>
</organism>
<protein>
    <recommendedName>
        <fullName evidence="3">J domain-containing protein</fullName>
    </recommendedName>
</protein>
<dbReference type="InterPro" id="IPR044713">
    <property type="entry name" value="DNJA1/2-like"/>
</dbReference>
<dbReference type="GO" id="GO:0006457">
    <property type="term" value="P:protein folding"/>
    <property type="evidence" value="ECO:0007669"/>
    <property type="project" value="InterPro"/>
</dbReference>
<accession>A0A482XFS8</accession>
<evidence type="ECO:0000313" key="1">
    <source>
        <dbReference type="EMBL" id="RZF44128.1"/>
    </source>
</evidence>
<dbReference type="OrthoDB" id="550424at2759"/>
<dbReference type="InterPro" id="IPR018253">
    <property type="entry name" value="DnaJ_domain_CS"/>
</dbReference>
<evidence type="ECO:0008006" key="3">
    <source>
        <dbReference type="Google" id="ProtNLM"/>
    </source>
</evidence>
<dbReference type="STRING" id="195883.A0A482XFS8"/>
<name>A0A482XFS8_LAOST</name>
<dbReference type="EMBL" id="QKKF02011304">
    <property type="protein sequence ID" value="RZF44128.1"/>
    <property type="molecule type" value="Genomic_DNA"/>
</dbReference>
<dbReference type="SUPFAM" id="SSF49493">
    <property type="entry name" value="HSP40/DnaJ peptide-binding domain"/>
    <property type="match status" value="1"/>
</dbReference>
<dbReference type="InParanoid" id="A0A482XFS8"/>
<dbReference type="Gene3D" id="1.10.287.110">
    <property type="entry name" value="DnaJ domain"/>
    <property type="match status" value="1"/>
</dbReference>
<dbReference type="InterPro" id="IPR008971">
    <property type="entry name" value="HSP40/DnaJ_pept-bd"/>
</dbReference>
<dbReference type="GO" id="GO:0030544">
    <property type="term" value="F:Hsp70 protein binding"/>
    <property type="evidence" value="ECO:0007669"/>
    <property type="project" value="InterPro"/>
</dbReference>
<dbReference type="AlphaFoldDB" id="A0A482XFS8"/>
<comment type="caution">
    <text evidence="1">The sequence shown here is derived from an EMBL/GenBank/DDBJ whole genome shotgun (WGS) entry which is preliminary data.</text>
</comment>
<sequence length="119" mass="13424">MRQFCICVLQFKQISQAYDVLSNPEKRAVYDKGGEQALKEGSGGPGFASNPMDIFDMFFAPYGGRGGRQRERRGKDVLHHLSVSLEDLYKGAVRKLALEKKVICEKCEGEQCILMFLML</sequence>
<reference evidence="1 2" key="1">
    <citation type="journal article" date="2017" name="Gigascience">
        <title>Genome sequence of the small brown planthopper, Laodelphax striatellus.</title>
        <authorList>
            <person name="Zhu J."/>
            <person name="Jiang F."/>
            <person name="Wang X."/>
            <person name="Yang P."/>
            <person name="Bao Y."/>
            <person name="Zhao W."/>
            <person name="Wang W."/>
            <person name="Lu H."/>
            <person name="Wang Q."/>
            <person name="Cui N."/>
            <person name="Li J."/>
            <person name="Chen X."/>
            <person name="Luo L."/>
            <person name="Yu J."/>
            <person name="Kang L."/>
            <person name="Cui F."/>
        </authorList>
    </citation>
    <scope>NUCLEOTIDE SEQUENCE [LARGE SCALE GENOMIC DNA]</scope>
    <source>
        <strain evidence="1">Lst14</strain>
    </source>
</reference>
<evidence type="ECO:0000313" key="2">
    <source>
        <dbReference type="Proteomes" id="UP000291343"/>
    </source>
</evidence>
<dbReference type="SUPFAM" id="SSF46565">
    <property type="entry name" value="Chaperone J-domain"/>
    <property type="match status" value="1"/>
</dbReference>
<dbReference type="PROSITE" id="PS00636">
    <property type="entry name" value="DNAJ_1"/>
    <property type="match status" value="1"/>
</dbReference>
<dbReference type="GO" id="GO:0051082">
    <property type="term" value="F:unfolded protein binding"/>
    <property type="evidence" value="ECO:0007669"/>
    <property type="project" value="InterPro"/>
</dbReference>
<dbReference type="InterPro" id="IPR001623">
    <property type="entry name" value="DnaJ_domain"/>
</dbReference>
<dbReference type="InterPro" id="IPR036869">
    <property type="entry name" value="J_dom_sf"/>
</dbReference>
<proteinExistence type="predicted"/>
<dbReference type="PRINTS" id="PR00625">
    <property type="entry name" value="JDOMAIN"/>
</dbReference>